<keyword evidence="1" id="KW-0472">Membrane</keyword>
<name>I4DQG9_PAPXU</name>
<dbReference type="AlphaFoldDB" id="I4DQG9"/>
<evidence type="ECO:0000313" key="2">
    <source>
        <dbReference type="EMBL" id="BAM20159.1"/>
    </source>
</evidence>
<evidence type="ECO:0000256" key="1">
    <source>
        <dbReference type="SAM" id="Phobius"/>
    </source>
</evidence>
<feature type="transmembrane region" description="Helical" evidence="1">
    <location>
        <begin position="6"/>
        <end position="25"/>
    </location>
</feature>
<organism evidence="2">
    <name type="scientific">Papilio xuthus</name>
    <name type="common">Asian swallowtail butterfly</name>
    <dbReference type="NCBI Taxonomy" id="66420"/>
    <lineage>
        <taxon>Eukaryota</taxon>
        <taxon>Metazoa</taxon>
        <taxon>Ecdysozoa</taxon>
        <taxon>Arthropoda</taxon>
        <taxon>Hexapoda</taxon>
        <taxon>Insecta</taxon>
        <taxon>Pterygota</taxon>
        <taxon>Neoptera</taxon>
        <taxon>Endopterygota</taxon>
        <taxon>Lepidoptera</taxon>
        <taxon>Glossata</taxon>
        <taxon>Ditrysia</taxon>
        <taxon>Papilionoidea</taxon>
        <taxon>Papilionidae</taxon>
        <taxon>Papilioninae</taxon>
        <taxon>Papilio</taxon>
    </lineage>
</organism>
<reference evidence="2" key="1">
    <citation type="journal article" date="2012" name="BMC Biol.">
        <title>Comprehensive microarray-based analysis for stage-specific larval camouflage pattern-associated genes in the swallowtail butterfly, Papilio xuthus.</title>
        <authorList>
            <person name="Futahashi R."/>
            <person name="Shirataki H."/>
            <person name="Narita T."/>
            <person name="Mita K."/>
            <person name="Fujiwara H."/>
        </authorList>
    </citation>
    <scope>NUCLEOTIDE SEQUENCE</scope>
    <source>
        <tissue evidence="2">Epidermis</tissue>
    </source>
</reference>
<sequence>MTYFNFMMISISFVYIMLIIKYYVFGCSLRVCYQQSYSMTKSLMWYFYTSLYKQNIEANAICLKL</sequence>
<keyword evidence="1" id="KW-1133">Transmembrane helix</keyword>
<protein>
    <submittedName>
        <fullName evidence="2">Uncharacterized protein</fullName>
    </submittedName>
</protein>
<keyword evidence="1" id="KW-0812">Transmembrane</keyword>
<dbReference type="EMBL" id="AK404127">
    <property type="protein sequence ID" value="BAM20159.1"/>
    <property type="molecule type" value="mRNA"/>
</dbReference>
<proteinExistence type="evidence at transcript level"/>
<accession>I4DQG9</accession>